<dbReference type="InterPro" id="IPR000847">
    <property type="entry name" value="LysR_HTH_N"/>
</dbReference>
<dbReference type="InterPro" id="IPR050950">
    <property type="entry name" value="HTH-type_LysR_regulators"/>
</dbReference>
<sequence>MELRVLRYFQAVVAELNISRAAARLHVSQPTISRQLKDLEDELGVTLFERNGRHIQLTSSGEYFATQANQIIALADKTLANINTAKQISGTVELGSAEARSFLTIAQSIKKLQRHYPKIKTNVISSNANQIRTNLKSGNFDFGVVMEPTDKHDLNFIQLPGESRWGLLVPRNSPLADHDHITLADLEGQNIITSAQHGTINQLQEWYGESTPKFKIVATYNLLYNASLLVSAGVGYALGVDGIINTNQTDLTFIPLAPRLTASTSLVWLKGQRLSEAAHAFLTQLADDLQQPLPAMHQ</sequence>
<dbReference type="KEGG" id="lpg:BB562_07860"/>
<dbReference type="PRINTS" id="PR00039">
    <property type="entry name" value="HTHLYSR"/>
</dbReference>
<dbReference type="SUPFAM" id="SSF53850">
    <property type="entry name" value="Periplasmic binding protein-like II"/>
    <property type="match status" value="1"/>
</dbReference>
<dbReference type="GeneID" id="49394167"/>
<evidence type="ECO:0000313" key="9">
    <source>
        <dbReference type="Proteomes" id="UP000281061"/>
    </source>
</evidence>
<name>A0A241RT22_LACPE</name>
<dbReference type="AlphaFoldDB" id="A0A241RT22"/>
<evidence type="ECO:0000256" key="4">
    <source>
        <dbReference type="ARBA" id="ARBA00023163"/>
    </source>
</evidence>
<dbReference type="Pfam" id="PF03466">
    <property type="entry name" value="LysR_substrate"/>
    <property type="match status" value="1"/>
</dbReference>
<dbReference type="Proteomes" id="UP001151834">
    <property type="component" value="Unassembled WGS sequence"/>
</dbReference>
<protein>
    <submittedName>
        <fullName evidence="6">LysR family transcriptional regulator</fullName>
    </submittedName>
</protein>
<gene>
    <name evidence="8" type="ORF">D6U17_17625</name>
    <name evidence="6" type="ORF">OOJ94_01230</name>
    <name evidence="7" type="ORF">RI536_16410</name>
</gene>
<dbReference type="Pfam" id="PF00126">
    <property type="entry name" value="HTH_1"/>
    <property type="match status" value="1"/>
</dbReference>
<dbReference type="OrthoDB" id="9803735at2"/>
<dbReference type="GO" id="GO:0003700">
    <property type="term" value="F:DNA-binding transcription factor activity"/>
    <property type="evidence" value="ECO:0007669"/>
    <property type="project" value="InterPro"/>
</dbReference>
<feature type="domain" description="HTH lysR-type" evidence="5">
    <location>
        <begin position="1"/>
        <end position="58"/>
    </location>
</feature>
<reference evidence="8 9" key="1">
    <citation type="submission" date="2018-10" db="EMBL/GenBank/DDBJ databases">
        <title>Genome sequences of five Lactobacillus pentosus strains isolated from brines of traditionally fermented spanish-style green table olives and differences between them.</title>
        <authorList>
            <person name="Jimenez Diaz R."/>
        </authorList>
    </citation>
    <scope>NUCLEOTIDE SEQUENCE [LARGE SCALE GENOMIC DNA]</scope>
    <source>
        <strain evidence="8 9">IG8</strain>
    </source>
</reference>
<dbReference type="PROSITE" id="PS50931">
    <property type="entry name" value="HTH_LYSR"/>
    <property type="match status" value="1"/>
</dbReference>
<dbReference type="Proteomes" id="UP000281061">
    <property type="component" value="Unassembled WGS sequence"/>
</dbReference>
<reference evidence="7" key="4">
    <citation type="submission" date="2023-08" db="EMBL/GenBank/DDBJ databases">
        <authorList>
            <person name="Page C.A."/>
            <person name="Perez-Diaz I.M."/>
        </authorList>
    </citation>
    <scope>NUCLEOTIDE SEQUENCE</scope>
    <source>
        <strain evidence="7">7.8.46</strain>
    </source>
</reference>
<reference evidence="6" key="3">
    <citation type="journal article" date="2023" name="Front Nutr">
        <title>Lactiplantibacillus pentosus P2020 protects the hyperuricemia and renal inflammation in mice.</title>
        <authorList>
            <person name="Wang Z."/>
            <person name="Song L."/>
            <person name="Li X."/>
            <person name="Xiao Y."/>
            <person name="Huang Y."/>
            <person name="Zhang Y."/>
            <person name="Li J."/>
            <person name="Li M."/>
            <person name="Ren Z."/>
        </authorList>
    </citation>
    <scope>NUCLEOTIDE SEQUENCE</scope>
    <source>
        <strain evidence="6">P2000</strain>
    </source>
</reference>
<dbReference type="GO" id="GO:0005829">
    <property type="term" value="C:cytosol"/>
    <property type="evidence" value="ECO:0007669"/>
    <property type="project" value="TreeGrafter"/>
</dbReference>
<keyword evidence="3" id="KW-0238">DNA-binding</keyword>
<evidence type="ECO:0000256" key="1">
    <source>
        <dbReference type="ARBA" id="ARBA00009437"/>
    </source>
</evidence>
<evidence type="ECO:0000256" key="2">
    <source>
        <dbReference type="ARBA" id="ARBA00023015"/>
    </source>
</evidence>
<dbReference type="InterPro" id="IPR036390">
    <property type="entry name" value="WH_DNA-bd_sf"/>
</dbReference>
<dbReference type="RefSeq" id="WP_050338540.1">
    <property type="nucleotide sequence ID" value="NZ_BJZC01000028.1"/>
</dbReference>
<dbReference type="Gene3D" id="3.40.190.290">
    <property type="match status" value="1"/>
</dbReference>
<keyword evidence="2" id="KW-0805">Transcription regulation</keyword>
<dbReference type="CDD" id="cd05466">
    <property type="entry name" value="PBP2_LTTR_substrate"/>
    <property type="match status" value="1"/>
</dbReference>
<dbReference type="PANTHER" id="PTHR30419">
    <property type="entry name" value="HTH-TYPE TRANSCRIPTIONAL REGULATOR YBHD"/>
    <property type="match status" value="1"/>
</dbReference>
<comment type="caution">
    <text evidence="6">The sequence shown here is derived from an EMBL/GenBank/DDBJ whole genome shotgun (WGS) entry which is preliminary data.</text>
</comment>
<dbReference type="InterPro" id="IPR005119">
    <property type="entry name" value="LysR_subst-bd"/>
</dbReference>
<comment type="similarity">
    <text evidence="1">Belongs to the LysR transcriptional regulatory family.</text>
</comment>
<dbReference type="GO" id="GO:0003677">
    <property type="term" value="F:DNA binding"/>
    <property type="evidence" value="ECO:0007669"/>
    <property type="project" value="UniProtKB-KW"/>
</dbReference>
<evidence type="ECO:0000256" key="3">
    <source>
        <dbReference type="ARBA" id="ARBA00023125"/>
    </source>
</evidence>
<dbReference type="EMBL" id="RDCL01000096">
    <property type="protein sequence ID" value="RMW51479.1"/>
    <property type="molecule type" value="Genomic_DNA"/>
</dbReference>
<accession>A0A241RT22</accession>
<evidence type="ECO:0000259" key="5">
    <source>
        <dbReference type="PROSITE" id="PS50931"/>
    </source>
</evidence>
<evidence type="ECO:0000313" key="8">
    <source>
        <dbReference type="EMBL" id="RMW51479.1"/>
    </source>
</evidence>
<dbReference type="EMBL" id="JAVLAQ010000002">
    <property type="protein sequence ID" value="MDT6991648.1"/>
    <property type="molecule type" value="Genomic_DNA"/>
</dbReference>
<dbReference type="EMBL" id="JAPEQV010000001">
    <property type="protein sequence ID" value="MDF2311436.1"/>
    <property type="molecule type" value="Genomic_DNA"/>
</dbReference>
<proteinExistence type="inferred from homology"/>
<keyword evidence="4" id="KW-0804">Transcription</keyword>
<dbReference type="PANTHER" id="PTHR30419:SF8">
    <property type="entry name" value="NITROGEN ASSIMILATION TRANSCRIPTIONAL ACTIVATOR-RELATED"/>
    <property type="match status" value="1"/>
</dbReference>
<dbReference type="Proteomes" id="UP001267003">
    <property type="component" value="Unassembled WGS sequence"/>
</dbReference>
<dbReference type="InterPro" id="IPR036388">
    <property type="entry name" value="WH-like_DNA-bd_sf"/>
</dbReference>
<dbReference type="Gene3D" id="1.10.10.10">
    <property type="entry name" value="Winged helix-like DNA-binding domain superfamily/Winged helix DNA-binding domain"/>
    <property type="match status" value="1"/>
</dbReference>
<evidence type="ECO:0000313" key="7">
    <source>
        <dbReference type="EMBL" id="MDT6991648.1"/>
    </source>
</evidence>
<evidence type="ECO:0000313" key="6">
    <source>
        <dbReference type="EMBL" id="MDF2311436.1"/>
    </source>
</evidence>
<reference evidence="6" key="2">
    <citation type="submission" date="2022-11" db="EMBL/GenBank/DDBJ databases">
        <authorList>
            <person name="Wang Z."/>
        </authorList>
    </citation>
    <scope>NUCLEOTIDE SEQUENCE</scope>
    <source>
        <strain evidence="6">P2000</strain>
    </source>
</reference>
<dbReference type="SUPFAM" id="SSF46785">
    <property type="entry name" value="Winged helix' DNA-binding domain"/>
    <property type="match status" value="1"/>
</dbReference>
<evidence type="ECO:0000313" key="10">
    <source>
        <dbReference type="Proteomes" id="UP001151834"/>
    </source>
</evidence>
<organism evidence="6 10">
    <name type="scientific">Lactiplantibacillus pentosus</name>
    <name type="common">Lactobacillus pentosus</name>
    <dbReference type="NCBI Taxonomy" id="1589"/>
    <lineage>
        <taxon>Bacteria</taxon>
        <taxon>Bacillati</taxon>
        <taxon>Bacillota</taxon>
        <taxon>Bacilli</taxon>
        <taxon>Lactobacillales</taxon>
        <taxon>Lactobacillaceae</taxon>
        <taxon>Lactiplantibacillus</taxon>
    </lineage>
</organism>
<dbReference type="FunFam" id="1.10.10.10:FF:000001">
    <property type="entry name" value="LysR family transcriptional regulator"/>
    <property type="match status" value="1"/>
</dbReference>